<feature type="transmembrane region" description="Helical" evidence="2">
    <location>
        <begin position="1165"/>
        <end position="1185"/>
    </location>
</feature>
<feature type="transmembrane region" description="Helical" evidence="2">
    <location>
        <begin position="1115"/>
        <end position="1134"/>
    </location>
</feature>
<evidence type="ECO:0000313" key="3">
    <source>
        <dbReference type="EMBL" id="MEJ1090175.1"/>
    </source>
</evidence>
<reference evidence="3 4" key="1">
    <citation type="submission" date="2024-02" db="EMBL/GenBank/DDBJ databases">
        <authorList>
            <person name="Saticioglu I.B."/>
        </authorList>
    </citation>
    <scope>NUCLEOTIDE SEQUENCE [LARGE SCALE GENOMIC DNA]</scope>
    <source>
        <strain evidence="3 4">Mu-43</strain>
    </source>
</reference>
<feature type="transmembrane region" description="Helical" evidence="2">
    <location>
        <begin position="562"/>
        <end position="578"/>
    </location>
</feature>
<evidence type="ECO:0000313" key="4">
    <source>
        <dbReference type="Proteomes" id="UP001366085"/>
    </source>
</evidence>
<feature type="transmembrane region" description="Helical" evidence="2">
    <location>
        <begin position="316"/>
        <end position="333"/>
    </location>
</feature>
<evidence type="ECO:0000256" key="2">
    <source>
        <dbReference type="SAM" id="Phobius"/>
    </source>
</evidence>
<feature type="transmembrane region" description="Helical" evidence="2">
    <location>
        <begin position="693"/>
        <end position="714"/>
    </location>
</feature>
<feature type="transmembrane region" description="Helical" evidence="2">
    <location>
        <begin position="637"/>
        <end position="657"/>
    </location>
</feature>
<feature type="transmembrane region" description="Helical" evidence="2">
    <location>
        <begin position="811"/>
        <end position="831"/>
    </location>
</feature>
<feature type="transmembrane region" description="Helical" evidence="2">
    <location>
        <begin position="663"/>
        <end position="681"/>
    </location>
</feature>
<feature type="transmembrane region" description="Helical" evidence="2">
    <location>
        <begin position="955"/>
        <end position="977"/>
    </location>
</feature>
<organism evidence="3 4">
    <name type="scientific">Microbacterium istanbulense</name>
    <dbReference type="NCBI Taxonomy" id="3122049"/>
    <lineage>
        <taxon>Bacteria</taxon>
        <taxon>Bacillati</taxon>
        <taxon>Actinomycetota</taxon>
        <taxon>Actinomycetes</taxon>
        <taxon>Micrococcales</taxon>
        <taxon>Microbacteriaceae</taxon>
        <taxon>Microbacterium</taxon>
    </lineage>
</organism>
<keyword evidence="2" id="KW-1133">Transmembrane helix</keyword>
<evidence type="ECO:0008006" key="5">
    <source>
        <dbReference type="Google" id="ProtNLM"/>
    </source>
</evidence>
<feature type="transmembrane region" description="Helical" evidence="2">
    <location>
        <begin position="403"/>
        <end position="431"/>
    </location>
</feature>
<proteinExistence type="predicted"/>
<feature type="transmembrane region" description="Helical" evidence="2">
    <location>
        <begin position="861"/>
        <end position="880"/>
    </location>
</feature>
<gene>
    <name evidence="3" type="ORF">WDU93_00595</name>
</gene>
<comment type="caution">
    <text evidence="3">The sequence shown here is derived from an EMBL/GenBank/DDBJ whole genome shotgun (WGS) entry which is preliminary data.</text>
</comment>
<feature type="transmembrane region" description="Helical" evidence="2">
    <location>
        <begin position="1075"/>
        <end position="1094"/>
    </location>
</feature>
<dbReference type="RefSeq" id="WP_337316302.1">
    <property type="nucleotide sequence ID" value="NZ_JBBDGN010000001.1"/>
</dbReference>
<dbReference type="Proteomes" id="UP001366085">
    <property type="component" value="Unassembled WGS sequence"/>
</dbReference>
<feature type="compositionally biased region" description="Pro residues" evidence="1">
    <location>
        <begin position="86"/>
        <end position="101"/>
    </location>
</feature>
<feature type="transmembrane region" description="Helical" evidence="2">
    <location>
        <begin position="119"/>
        <end position="138"/>
    </location>
</feature>
<feature type="transmembrane region" description="Helical" evidence="2">
    <location>
        <begin position="255"/>
        <end position="274"/>
    </location>
</feature>
<feature type="transmembrane region" description="Helical" evidence="2">
    <location>
        <begin position="755"/>
        <end position="778"/>
    </location>
</feature>
<feature type="transmembrane region" description="Helical" evidence="2">
    <location>
        <begin position="150"/>
        <end position="167"/>
    </location>
</feature>
<accession>A0ABU8LGN1</accession>
<feature type="transmembrane region" description="Helical" evidence="2">
    <location>
        <begin position="537"/>
        <end position="556"/>
    </location>
</feature>
<feature type="transmembrane region" description="Helical" evidence="2">
    <location>
        <begin position="784"/>
        <end position="804"/>
    </location>
</feature>
<feature type="transmembrane region" description="Helical" evidence="2">
    <location>
        <begin position="837"/>
        <end position="854"/>
    </location>
</feature>
<protein>
    <recommendedName>
        <fullName evidence="5">DUF2157 domain-containing protein</fullName>
    </recommendedName>
</protein>
<feature type="transmembrane region" description="Helical" evidence="2">
    <location>
        <begin position="340"/>
        <end position="364"/>
    </location>
</feature>
<feature type="transmembrane region" description="Helical" evidence="2">
    <location>
        <begin position="370"/>
        <end position="391"/>
    </location>
</feature>
<name>A0ABU8LGN1_9MICO</name>
<feature type="transmembrane region" description="Helical" evidence="2">
    <location>
        <begin position="1020"/>
        <end position="1039"/>
    </location>
</feature>
<feature type="transmembrane region" description="Helical" evidence="2">
    <location>
        <begin position="610"/>
        <end position="630"/>
    </location>
</feature>
<feature type="transmembrane region" description="Helical" evidence="2">
    <location>
        <begin position="179"/>
        <end position="197"/>
    </location>
</feature>
<feature type="transmembrane region" description="Helical" evidence="2">
    <location>
        <begin position="485"/>
        <end position="504"/>
    </location>
</feature>
<feature type="transmembrane region" description="Helical" evidence="2">
    <location>
        <begin position="997"/>
        <end position="1014"/>
    </location>
</feature>
<feature type="transmembrane region" description="Helical" evidence="2">
    <location>
        <begin position="286"/>
        <end position="310"/>
    </location>
</feature>
<dbReference type="NCBIfam" id="NF047321">
    <property type="entry name" value="SCO7613_CTERM"/>
    <property type="match status" value="1"/>
</dbReference>
<feature type="transmembrane region" description="Helical" evidence="2">
    <location>
        <begin position="1191"/>
        <end position="1209"/>
    </location>
</feature>
<dbReference type="InterPro" id="IPR058062">
    <property type="entry name" value="SCO7613_C"/>
</dbReference>
<keyword evidence="2" id="KW-0812">Transmembrane</keyword>
<feature type="transmembrane region" description="Helical" evidence="2">
    <location>
        <begin position="510"/>
        <end position="530"/>
    </location>
</feature>
<feature type="transmembrane region" description="Helical" evidence="2">
    <location>
        <begin position="720"/>
        <end position="743"/>
    </location>
</feature>
<feature type="transmembrane region" description="Helical" evidence="2">
    <location>
        <begin position="229"/>
        <end position="249"/>
    </location>
</feature>
<evidence type="ECO:0000256" key="1">
    <source>
        <dbReference type="SAM" id="MobiDB-lite"/>
    </source>
</evidence>
<feature type="transmembrane region" description="Helical" evidence="2">
    <location>
        <begin position="585"/>
        <end position="604"/>
    </location>
</feature>
<feature type="transmembrane region" description="Helical" evidence="2">
    <location>
        <begin position="1051"/>
        <end position="1069"/>
    </location>
</feature>
<feature type="region of interest" description="Disordered" evidence="1">
    <location>
        <begin position="85"/>
        <end position="108"/>
    </location>
</feature>
<feature type="transmembrane region" description="Helical" evidence="2">
    <location>
        <begin position="923"/>
        <end position="943"/>
    </location>
</feature>
<keyword evidence="4" id="KW-1185">Reference proteome</keyword>
<feature type="transmembrane region" description="Helical" evidence="2">
    <location>
        <begin position="203"/>
        <end position="222"/>
    </location>
</feature>
<sequence>MSAVTDWNTQAVDRLLDRALCPVCASARLVLGRCPACAADLSGPSGVELWDASQQAAAALRAREAIRQRVPRVAMTVPVASHAPVASPPATAPGVTAPPPSGSEKPAAGAARSATLQSVLAAAGASLFAIAAIIFTFLNPDLADRAVRGWIVAAVTTLFLAAAWLLARRGLRFSAEAVGALGLIFVVLDVHAVAATAPTSEGALLLAAPVTAIAAGMVLAAALRTVIRVWLWASVVALVATPAMLGAAGGTALPAALGQLAAAALAVLLVAGLPRLAARAGVDSPALGAEAVTLTVAQFLLTVTATATIVLRAEPLPVALVLALAAGQALFAARGALPVLWSALAGLFAGAAAIALMVGVLPGIRIPDDAWMVVLVVAASLPLLATAAVPLSRGVSRPALCAGAGAVLAAVLMPAVATALLMGGRTALLFVETILRENQSVLGSEPVADGYLVGVVASVAIGAAAVAAFGLMAARRRAGAAARTALRGVAISLAALAVCATAALPGLTPGAGVTIALLAAVAGILCARATAGVLRGLLLAGGLVAAVLGVMLTWITPQSVPFAGPATVVALALYAAWGPRIARPVFVGAAYAYALIVLAGTLGLIGVTGVAQLCLTASVGLLGAIVATFLPWTGARTWQAVLLVASVPFGIAVAQVMVLRSGWTAVSTAVMFALALTLTLTRRPGLTVLVRTGAAALLVPTAAVVIVCLGAELLEQSGSPIVLPVIAVVVAVVLPSTAVVEAVLQRRGRGRRAALAARIAVETSTLLTAAITVLLSFAREAAGLGTACLVLLILGVGAALTGAVARRRYGWWMAGAAFTAALWTAWALAGVTLPEAYLLPPSLGAAALAALLTLRGVAATGLFSAGLGGALVPLVVLSAVASPTGGAPSPRIIALFAASVALLLAATMMHGSKLRVAGRLRPLGLPLTVASGVAASAATVQAVRWGVGVDVVGGWSAASVFLAALVAGASAMVVIALAARMIRRQSEGMPALRDSRWLGVPAVLALLAAVWPAIERDWFVIWAMWSLMLVVLAGMVIAARRAVRGAVAPPVWVLFALAFITAVVAWSPRDLRVEWFSLPLGAALLLAGAHALGLGDAGSRRGRWDAWPARHTGSWALLAPGLTVMVSASVVATFTDPLTWRAILVMVIALAAILWGASSRLAAPFLIGLIVLPIENVFVFAVQLGRGIEAMPWWITLAVVGAVLLIIAVTSERRAGEGRGVVARVRDLR</sequence>
<feature type="transmembrane region" description="Helical" evidence="2">
    <location>
        <begin position="892"/>
        <end position="911"/>
    </location>
</feature>
<feature type="transmembrane region" description="Helical" evidence="2">
    <location>
        <begin position="1140"/>
        <end position="1158"/>
    </location>
</feature>
<feature type="transmembrane region" description="Helical" evidence="2">
    <location>
        <begin position="451"/>
        <end position="473"/>
    </location>
</feature>
<dbReference type="EMBL" id="JBBDGN010000001">
    <property type="protein sequence ID" value="MEJ1090175.1"/>
    <property type="molecule type" value="Genomic_DNA"/>
</dbReference>
<keyword evidence="2" id="KW-0472">Membrane</keyword>